<name>A0ABY5ATD8_9CYAN</name>
<sequence length="99" mass="11351">MDAFAPIAPDWTKSAVHAFDFRCPQCGASSRTANKVWLNRRSPVYNPDYTRKWQEFYHCSCGCVWWAWSSDRPSEPEAAEFITDVTLPESPHPENGDEP</sequence>
<gene>
    <name evidence="1" type="ORF">NEA10_01900</name>
</gene>
<keyword evidence="2" id="KW-1185">Reference proteome</keyword>
<reference evidence="1" key="1">
    <citation type="submission" date="2022-06" db="EMBL/GenBank/DDBJ databases">
        <title>Genome sequence of Phormidium yuhuli AB48 isolated from an industrial photobioreactor environment.</title>
        <authorList>
            <person name="Qiu Y."/>
            <person name="Noonan A.J.C."/>
            <person name="Dofher K."/>
            <person name="Koch M."/>
            <person name="Kieft B."/>
            <person name="Lin X."/>
            <person name="Ziels R.M."/>
            <person name="Hallam S.J."/>
        </authorList>
    </citation>
    <scope>NUCLEOTIDE SEQUENCE</scope>
    <source>
        <strain evidence="1">AB48</strain>
    </source>
</reference>
<dbReference type="RefSeq" id="WP_252663524.1">
    <property type="nucleotide sequence ID" value="NZ_CP098611.1"/>
</dbReference>
<dbReference type="EMBL" id="CP098611">
    <property type="protein sequence ID" value="USR91509.1"/>
    <property type="molecule type" value="Genomic_DNA"/>
</dbReference>
<organism evidence="1 2">
    <name type="scientific">Phormidium yuhuli AB48</name>
    <dbReference type="NCBI Taxonomy" id="2940671"/>
    <lineage>
        <taxon>Bacteria</taxon>
        <taxon>Bacillati</taxon>
        <taxon>Cyanobacteriota</taxon>
        <taxon>Cyanophyceae</taxon>
        <taxon>Oscillatoriophycideae</taxon>
        <taxon>Oscillatoriales</taxon>
        <taxon>Oscillatoriaceae</taxon>
        <taxon>Phormidium</taxon>
        <taxon>Phormidium yuhuli</taxon>
    </lineage>
</organism>
<evidence type="ECO:0000313" key="2">
    <source>
        <dbReference type="Proteomes" id="UP001056708"/>
    </source>
</evidence>
<dbReference type="Proteomes" id="UP001056708">
    <property type="component" value="Chromosome"/>
</dbReference>
<accession>A0ABY5ATD8</accession>
<proteinExistence type="predicted"/>
<evidence type="ECO:0000313" key="1">
    <source>
        <dbReference type="EMBL" id="USR91509.1"/>
    </source>
</evidence>
<protein>
    <submittedName>
        <fullName evidence="1">Uncharacterized protein</fullName>
    </submittedName>
</protein>